<dbReference type="Proteomes" id="UP000813385">
    <property type="component" value="Unassembled WGS sequence"/>
</dbReference>
<accession>A0A8K0TCN1</accession>
<evidence type="ECO:0000313" key="4">
    <source>
        <dbReference type="Proteomes" id="UP000813385"/>
    </source>
</evidence>
<feature type="compositionally biased region" description="Polar residues" evidence="1">
    <location>
        <begin position="160"/>
        <end position="169"/>
    </location>
</feature>
<comment type="caution">
    <text evidence="3">The sequence shown here is derived from an EMBL/GenBank/DDBJ whole genome shotgun (WGS) entry which is preliminary data.</text>
</comment>
<evidence type="ECO:0000256" key="1">
    <source>
        <dbReference type="SAM" id="MobiDB-lite"/>
    </source>
</evidence>
<dbReference type="InterPro" id="IPR004827">
    <property type="entry name" value="bZIP"/>
</dbReference>
<sequence length="324" mass="35248">MDDPVTYTYHATMTGPPPDTAGDVGIPRNLVPPEAYGTQAGWSQWQHGSTFIGDAYGHRWAASSQPIDEQQWATAALAYQEEGPGTACAMWSPLSEGFFFQQQHPQTPGCHDGNHYETEGSWASTMPPTPQLTPTWHHAQTVPGQAHAVHQVVETREKTTTVSPVTGTQKPIKRSGQPLGNLQTLGWKTSQSACTDTIATPPGESESDLLEVGASSSKRPRTGEPEVAAPGTGKKYRVKNRAAAKRCRDKSRQFEIDLAAREKQVTEDHIFLEASAAALREEILTLKNQILQHGDCNCEVIQAYISNVASQVSNASACRPGHRR</sequence>
<reference evidence="3" key="1">
    <citation type="journal article" date="2021" name="Nat. Commun.">
        <title>Genetic determinants of endophytism in the Arabidopsis root mycobiome.</title>
        <authorList>
            <person name="Mesny F."/>
            <person name="Miyauchi S."/>
            <person name="Thiergart T."/>
            <person name="Pickel B."/>
            <person name="Atanasova L."/>
            <person name="Karlsson M."/>
            <person name="Huettel B."/>
            <person name="Barry K.W."/>
            <person name="Haridas S."/>
            <person name="Chen C."/>
            <person name="Bauer D."/>
            <person name="Andreopoulos W."/>
            <person name="Pangilinan J."/>
            <person name="LaButti K."/>
            <person name="Riley R."/>
            <person name="Lipzen A."/>
            <person name="Clum A."/>
            <person name="Drula E."/>
            <person name="Henrissat B."/>
            <person name="Kohler A."/>
            <person name="Grigoriev I.V."/>
            <person name="Martin F.M."/>
            <person name="Hacquard S."/>
        </authorList>
    </citation>
    <scope>NUCLEOTIDE SEQUENCE</scope>
    <source>
        <strain evidence="3">MPI-CAGE-AT-0016</strain>
    </source>
</reference>
<feature type="region of interest" description="Disordered" evidence="1">
    <location>
        <begin position="157"/>
        <end position="179"/>
    </location>
</feature>
<evidence type="ECO:0000313" key="3">
    <source>
        <dbReference type="EMBL" id="KAH7358494.1"/>
    </source>
</evidence>
<dbReference type="AlphaFoldDB" id="A0A8K0TCN1"/>
<dbReference type="SUPFAM" id="SSF57959">
    <property type="entry name" value="Leucine zipper domain"/>
    <property type="match status" value="1"/>
</dbReference>
<proteinExistence type="predicted"/>
<dbReference type="Gene3D" id="1.20.5.170">
    <property type="match status" value="1"/>
</dbReference>
<dbReference type="InterPro" id="IPR046347">
    <property type="entry name" value="bZIP_sf"/>
</dbReference>
<feature type="domain" description="BZIP" evidence="2">
    <location>
        <begin position="234"/>
        <end position="293"/>
    </location>
</feature>
<protein>
    <recommendedName>
        <fullName evidence="2">BZIP domain-containing protein</fullName>
    </recommendedName>
</protein>
<feature type="region of interest" description="Disordered" evidence="1">
    <location>
        <begin position="198"/>
        <end position="230"/>
    </location>
</feature>
<dbReference type="Pfam" id="PF07716">
    <property type="entry name" value="bZIP_2"/>
    <property type="match status" value="1"/>
</dbReference>
<dbReference type="PROSITE" id="PS50217">
    <property type="entry name" value="BZIP"/>
    <property type="match status" value="1"/>
</dbReference>
<keyword evidence="4" id="KW-1185">Reference proteome</keyword>
<organism evidence="3 4">
    <name type="scientific">Plectosphaerella cucumerina</name>
    <dbReference type="NCBI Taxonomy" id="40658"/>
    <lineage>
        <taxon>Eukaryota</taxon>
        <taxon>Fungi</taxon>
        <taxon>Dikarya</taxon>
        <taxon>Ascomycota</taxon>
        <taxon>Pezizomycotina</taxon>
        <taxon>Sordariomycetes</taxon>
        <taxon>Hypocreomycetidae</taxon>
        <taxon>Glomerellales</taxon>
        <taxon>Plectosphaerellaceae</taxon>
        <taxon>Plectosphaerella</taxon>
    </lineage>
</organism>
<dbReference type="CDD" id="cd14687">
    <property type="entry name" value="bZIP_ATF2"/>
    <property type="match status" value="1"/>
</dbReference>
<evidence type="ECO:0000259" key="2">
    <source>
        <dbReference type="PROSITE" id="PS50217"/>
    </source>
</evidence>
<gene>
    <name evidence="3" type="ORF">B0T11DRAFT_104675</name>
</gene>
<dbReference type="EMBL" id="JAGPXD010000004">
    <property type="protein sequence ID" value="KAH7358494.1"/>
    <property type="molecule type" value="Genomic_DNA"/>
</dbReference>
<name>A0A8K0TCN1_9PEZI</name>
<dbReference type="OrthoDB" id="295274at2759"/>
<dbReference type="GO" id="GO:0003700">
    <property type="term" value="F:DNA-binding transcription factor activity"/>
    <property type="evidence" value="ECO:0007669"/>
    <property type="project" value="InterPro"/>
</dbReference>
<dbReference type="PROSITE" id="PS00036">
    <property type="entry name" value="BZIP_BASIC"/>
    <property type="match status" value="1"/>
</dbReference>